<evidence type="ECO:0000256" key="1">
    <source>
        <dbReference type="SAM" id="Phobius"/>
    </source>
</evidence>
<gene>
    <name evidence="3" type="ORF">DNHGIG_09110</name>
</gene>
<dbReference type="Proteomes" id="UP001057291">
    <property type="component" value="Unassembled WGS sequence"/>
</dbReference>
<organism evidence="3 4">
    <name type="scientific">Collibacillus ludicampi</name>
    <dbReference type="NCBI Taxonomy" id="2771369"/>
    <lineage>
        <taxon>Bacteria</taxon>
        <taxon>Bacillati</taxon>
        <taxon>Bacillota</taxon>
        <taxon>Bacilli</taxon>
        <taxon>Bacillales</taxon>
        <taxon>Alicyclobacillaceae</taxon>
        <taxon>Collibacillus</taxon>
    </lineage>
</organism>
<feature type="transmembrane region" description="Helical" evidence="1">
    <location>
        <begin position="38"/>
        <end position="60"/>
    </location>
</feature>
<feature type="transmembrane region" description="Helical" evidence="1">
    <location>
        <begin position="100"/>
        <end position="125"/>
    </location>
</feature>
<dbReference type="EMBL" id="BOQE01000001">
    <property type="protein sequence ID" value="GIM45362.1"/>
    <property type="molecule type" value="Genomic_DNA"/>
</dbReference>
<evidence type="ECO:0000259" key="2">
    <source>
        <dbReference type="Pfam" id="PF09835"/>
    </source>
</evidence>
<keyword evidence="1" id="KW-0472">Membrane</keyword>
<reference evidence="3" key="1">
    <citation type="journal article" date="2023" name="Int. J. Syst. Evol. Microbiol.">
        <title>Collibacillus ludicampi gen. nov., sp. nov., a new soil bacterium of the family Alicyclobacillaceae.</title>
        <authorList>
            <person name="Jojima T."/>
            <person name="Ioku Y."/>
            <person name="Fukuta Y."/>
            <person name="Shirasaka N."/>
            <person name="Matsumura Y."/>
            <person name="Mori M."/>
        </authorList>
    </citation>
    <scope>NUCLEOTIDE SEQUENCE</scope>
    <source>
        <strain evidence="3">TP075</strain>
    </source>
</reference>
<keyword evidence="1" id="KW-0812">Transmembrane</keyword>
<dbReference type="InterPro" id="IPR018639">
    <property type="entry name" value="DUF2062"/>
</dbReference>
<evidence type="ECO:0000313" key="4">
    <source>
        <dbReference type="Proteomes" id="UP001057291"/>
    </source>
</evidence>
<comment type="caution">
    <text evidence="3">The sequence shown here is derived from an EMBL/GenBank/DDBJ whole genome shotgun (WGS) entry which is preliminary data.</text>
</comment>
<feature type="transmembrane region" description="Helical" evidence="1">
    <location>
        <begin position="6"/>
        <end position="31"/>
    </location>
</feature>
<feature type="domain" description="DUF2062" evidence="2">
    <location>
        <begin position="2"/>
        <end position="129"/>
    </location>
</feature>
<evidence type="ECO:0000313" key="3">
    <source>
        <dbReference type="EMBL" id="GIM45362.1"/>
    </source>
</evidence>
<name>A0AAV4LC24_9BACL</name>
<keyword evidence="1" id="KW-1133">Transmembrane helix</keyword>
<proteinExistence type="predicted"/>
<keyword evidence="4" id="KW-1185">Reference proteome</keyword>
<accession>A0AAV4LC24</accession>
<dbReference type="AlphaFoldDB" id="A0AAV4LC24"/>
<sequence>MVATGFSIGLAVEFITLITFGVAFFLIFPLVKIFRGNLASAFVGFVFGKLVLPIFAPIGYHIGRTLFHLHIRGLPFQDVINMHFPGVRIQIVLEKWMSTFLGMFLLGVIAGLVMYYPVYLLYSTFHKRRQMKRKMKKEEKLKGKMEA</sequence>
<dbReference type="Pfam" id="PF09835">
    <property type="entry name" value="DUF2062"/>
    <property type="match status" value="1"/>
</dbReference>
<protein>
    <recommendedName>
        <fullName evidence="2">DUF2062 domain-containing protein</fullName>
    </recommendedName>
</protein>